<dbReference type="AlphaFoldDB" id="A0A6C0C2A1"/>
<organism evidence="1">
    <name type="scientific">viral metagenome</name>
    <dbReference type="NCBI Taxonomy" id="1070528"/>
    <lineage>
        <taxon>unclassified sequences</taxon>
        <taxon>metagenomes</taxon>
        <taxon>organismal metagenomes</taxon>
    </lineage>
</organism>
<sequence>METIQDVTYVSTFSKKLITQLFSSSIIQTINNYVGYEK</sequence>
<name>A0A6C0C2A1_9ZZZZ</name>
<dbReference type="EMBL" id="MN739312">
    <property type="protein sequence ID" value="QHS98211.1"/>
    <property type="molecule type" value="Genomic_DNA"/>
</dbReference>
<protein>
    <submittedName>
        <fullName evidence="1">Uncharacterized protein</fullName>
    </submittedName>
</protein>
<proteinExistence type="predicted"/>
<accession>A0A6C0C2A1</accession>
<evidence type="ECO:0000313" key="1">
    <source>
        <dbReference type="EMBL" id="QHS98211.1"/>
    </source>
</evidence>
<reference evidence="1" key="1">
    <citation type="journal article" date="2020" name="Nature">
        <title>Giant virus diversity and host interactions through global metagenomics.</title>
        <authorList>
            <person name="Schulz F."/>
            <person name="Roux S."/>
            <person name="Paez-Espino D."/>
            <person name="Jungbluth S."/>
            <person name="Walsh D.A."/>
            <person name="Denef V.J."/>
            <person name="McMahon K.D."/>
            <person name="Konstantinidis K.T."/>
            <person name="Eloe-Fadrosh E.A."/>
            <person name="Kyrpides N.C."/>
            <person name="Woyke T."/>
        </authorList>
    </citation>
    <scope>NUCLEOTIDE SEQUENCE</scope>
    <source>
        <strain evidence="1">GVMAG-M-3300020182-84</strain>
    </source>
</reference>